<dbReference type="Proteomes" id="UP001558613">
    <property type="component" value="Unassembled WGS sequence"/>
</dbReference>
<reference evidence="1 2" key="1">
    <citation type="submission" date="2023-09" db="EMBL/GenBank/DDBJ databases">
        <authorList>
            <person name="Wang M."/>
        </authorList>
    </citation>
    <scope>NUCLEOTIDE SEQUENCE [LARGE SCALE GENOMIC DNA]</scope>
    <source>
        <strain evidence="1">GT-2023</strain>
        <tissue evidence="1">Liver</tissue>
    </source>
</reference>
<keyword evidence="2" id="KW-1185">Reference proteome</keyword>
<proteinExistence type="predicted"/>
<protein>
    <submittedName>
        <fullName evidence="1">Uncharacterized protein</fullName>
    </submittedName>
</protein>
<name>A0ABR3L4D6_9TELE</name>
<sequence>MCSKVEAPMAHVQSRVSPCQKIVAKRSPTPHTVCISRPRCKHSTEWISGGQSRHFLGSIHYLNYPKSEDQSSPHWFGTTGLSPVTTNNTRTTTTAAAIYTATTTTFDTTPSTFTTITNTITTTTVFIFTTASLIFSCASDVATSSITL</sequence>
<organism evidence="1 2">
    <name type="scientific">Cirrhinus molitorella</name>
    <name type="common">mud carp</name>
    <dbReference type="NCBI Taxonomy" id="172907"/>
    <lineage>
        <taxon>Eukaryota</taxon>
        <taxon>Metazoa</taxon>
        <taxon>Chordata</taxon>
        <taxon>Craniata</taxon>
        <taxon>Vertebrata</taxon>
        <taxon>Euteleostomi</taxon>
        <taxon>Actinopterygii</taxon>
        <taxon>Neopterygii</taxon>
        <taxon>Teleostei</taxon>
        <taxon>Ostariophysi</taxon>
        <taxon>Cypriniformes</taxon>
        <taxon>Cyprinidae</taxon>
        <taxon>Labeoninae</taxon>
        <taxon>Labeonini</taxon>
        <taxon>Cirrhinus</taxon>
    </lineage>
</organism>
<dbReference type="EMBL" id="JAYMGO010000067">
    <property type="protein sequence ID" value="KAL1246896.1"/>
    <property type="molecule type" value="Genomic_DNA"/>
</dbReference>
<evidence type="ECO:0000313" key="1">
    <source>
        <dbReference type="EMBL" id="KAL1246896.1"/>
    </source>
</evidence>
<accession>A0ABR3L4D6</accession>
<gene>
    <name evidence="1" type="ORF">QQF64_034732</name>
</gene>
<comment type="caution">
    <text evidence="1">The sequence shown here is derived from an EMBL/GenBank/DDBJ whole genome shotgun (WGS) entry which is preliminary data.</text>
</comment>
<evidence type="ECO:0000313" key="2">
    <source>
        <dbReference type="Proteomes" id="UP001558613"/>
    </source>
</evidence>